<dbReference type="Pfam" id="PF02607">
    <property type="entry name" value="B12-binding_2"/>
    <property type="match status" value="1"/>
</dbReference>
<keyword evidence="2" id="KW-0170">Cobalt</keyword>
<dbReference type="GO" id="GO:0031419">
    <property type="term" value="F:cobalamin binding"/>
    <property type="evidence" value="ECO:0007669"/>
    <property type="project" value="InterPro"/>
</dbReference>
<dbReference type="PROSITE" id="PS51337">
    <property type="entry name" value="B12_BINDING_NTER"/>
    <property type="match status" value="1"/>
</dbReference>
<feature type="domain" description="B12-binding N-terminal" evidence="4">
    <location>
        <begin position="1"/>
        <end position="44"/>
    </location>
</feature>
<dbReference type="InterPro" id="IPR003759">
    <property type="entry name" value="Cbl-bd_cap"/>
</dbReference>
<dbReference type="GO" id="GO:0046872">
    <property type="term" value="F:metal ion binding"/>
    <property type="evidence" value="ECO:0007669"/>
    <property type="project" value="UniProtKB-KW"/>
</dbReference>
<organism evidence="5">
    <name type="scientific">marine sediment metagenome</name>
    <dbReference type="NCBI Taxonomy" id="412755"/>
    <lineage>
        <taxon>unclassified sequences</taxon>
        <taxon>metagenomes</taxon>
        <taxon>ecological metagenomes</taxon>
    </lineage>
</organism>
<dbReference type="InterPro" id="IPR006158">
    <property type="entry name" value="Cobalamin-bd"/>
</dbReference>
<dbReference type="PROSITE" id="PS51332">
    <property type="entry name" value="B12_BINDING"/>
    <property type="match status" value="1"/>
</dbReference>
<gene>
    <name evidence="5" type="ORF">S01H4_23022</name>
</gene>
<dbReference type="GO" id="GO:0046653">
    <property type="term" value="P:tetrahydrofolate metabolic process"/>
    <property type="evidence" value="ECO:0007669"/>
    <property type="project" value="TreeGrafter"/>
</dbReference>
<dbReference type="SUPFAM" id="SSF47644">
    <property type="entry name" value="Methionine synthase domain"/>
    <property type="match status" value="1"/>
</dbReference>
<evidence type="ECO:0000256" key="1">
    <source>
        <dbReference type="ARBA" id="ARBA00022723"/>
    </source>
</evidence>
<evidence type="ECO:0008006" key="6">
    <source>
        <dbReference type="Google" id="ProtNLM"/>
    </source>
</evidence>
<dbReference type="PANTHER" id="PTHR45833:SF1">
    <property type="entry name" value="METHIONINE SYNTHASE"/>
    <property type="match status" value="1"/>
</dbReference>
<evidence type="ECO:0000313" key="5">
    <source>
        <dbReference type="EMBL" id="GAG89741.1"/>
    </source>
</evidence>
<dbReference type="GO" id="GO:0050667">
    <property type="term" value="P:homocysteine metabolic process"/>
    <property type="evidence" value="ECO:0007669"/>
    <property type="project" value="TreeGrafter"/>
</dbReference>
<keyword evidence="1" id="KW-0479">Metal-binding</keyword>
<protein>
    <recommendedName>
        <fullName evidence="6">B12-binding domain-containing protein</fullName>
    </recommendedName>
</protein>
<dbReference type="Gene3D" id="1.10.1240.10">
    <property type="entry name" value="Methionine synthase domain"/>
    <property type="match status" value="1"/>
</dbReference>
<proteinExistence type="predicted"/>
<evidence type="ECO:0000259" key="4">
    <source>
        <dbReference type="PROSITE" id="PS51337"/>
    </source>
</evidence>
<reference evidence="5" key="1">
    <citation type="journal article" date="2014" name="Front. Microbiol.">
        <title>High frequency of phylogenetically diverse reductive dehalogenase-homologous genes in deep subseafloor sedimentary metagenomes.</title>
        <authorList>
            <person name="Kawai M."/>
            <person name="Futagami T."/>
            <person name="Toyoda A."/>
            <person name="Takaki Y."/>
            <person name="Nishi S."/>
            <person name="Hori S."/>
            <person name="Arai W."/>
            <person name="Tsubouchi T."/>
            <person name="Morono Y."/>
            <person name="Uchiyama I."/>
            <person name="Ito T."/>
            <person name="Fujiyama A."/>
            <person name="Inagaki F."/>
            <person name="Takami H."/>
        </authorList>
    </citation>
    <scope>NUCLEOTIDE SEQUENCE</scope>
    <source>
        <strain evidence="5">Expedition CK06-06</strain>
    </source>
</reference>
<dbReference type="PANTHER" id="PTHR45833">
    <property type="entry name" value="METHIONINE SYNTHASE"/>
    <property type="match status" value="1"/>
</dbReference>
<dbReference type="InterPro" id="IPR050554">
    <property type="entry name" value="Met_Synthase/Corrinoid"/>
</dbReference>
<evidence type="ECO:0000259" key="3">
    <source>
        <dbReference type="PROSITE" id="PS51332"/>
    </source>
</evidence>
<dbReference type="InterPro" id="IPR036594">
    <property type="entry name" value="Meth_synthase_dom"/>
</dbReference>
<dbReference type="Gene3D" id="3.40.50.280">
    <property type="entry name" value="Cobalamin-binding domain"/>
    <property type="match status" value="1"/>
</dbReference>
<dbReference type="EMBL" id="BART01010629">
    <property type="protein sequence ID" value="GAG89741.1"/>
    <property type="molecule type" value="Genomic_DNA"/>
</dbReference>
<dbReference type="Pfam" id="PF02310">
    <property type="entry name" value="B12-binding"/>
    <property type="match status" value="1"/>
</dbReference>
<evidence type="ECO:0000256" key="2">
    <source>
        <dbReference type="ARBA" id="ARBA00023285"/>
    </source>
</evidence>
<feature type="domain" description="B12-binding" evidence="3">
    <location>
        <begin position="44"/>
        <end position="160"/>
    </location>
</feature>
<dbReference type="AlphaFoldDB" id="X1CZT4"/>
<comment type="caution">
    <text evidence="5">The sequence shown here is derived from an EMBL/GenBank/DDBJ whole genome shotgun (WGS) entry which is preliminary data.</text>
</comment>
<feature type="non-terminal residue" evidence="5">
    <location>
        <position position="160"/>
    </location>
</feature>
<name>X1CZT4_9ZZZZ</name>
<dbReference type="GO" id="GO:0008705">
    <property type="term" value="F:methionine synthase activity"/>
    <property type="evidence" value="ECO:0007669"/>
    <property type="project" value="TreeGrafter"/>
</dbReference>
<dbReference type="InterPro" id="IPR036724">
    <property type="entry name" value="Cobalamin-bd_sf"/>
</dbReference>
<sequence>MRIVGELYEKKEYFLPEIIISADALYDALEVLRPHMEKQALKHKAVIVIGVVRGDIHDIGKNVTKILLEASGYKIIDCGRNVLPEVFLKAIKENNAEVLALSTLMNPTLESIENLVEMLKKEGVREKLKIIIGGAATSESFAKSLGVIHCDNAAKAVDIL</sequence>
<dbReference type="GO" id="GO:0005829">
    <property type="term" value="C:cytosol"/>
    <property type="evidence" value="ECO:0007669"/>
    <property type="project" value="TreeGrafter"/>
</dbReference>
<accession>X1CZT4</accession>
<dbReference type="SUPFAM" id="SSF52242">
    <property type="entry name" value="Cobalamin (vitamin B12)-binding domain"/>
    <property type="match status" value="1"/>
</dbReference>